<dbReference type="EMBL" id="FWXT01000001">
    <property type="protein sequence ID" value="SMC46058.1"/>
    <property type="molecule type" value="Genomic_DNA"/>
</dbReference>
<dbReference type="Proteomes" id="UP000192756">
    <property type="component" value="Unassembled WGS sequence"/>
</dbReference>
<evidence type="ECO:0000256" key="1">
    <source>
        <dbReference type="SAM" id="Phobius"/>
    </source>
</evidence>
<accession>A0A1W1ZDF0</accession>
<evidence type="ECO:0008006" key="4">
    <source>
        <dbReference type="Google" id="ProtNLM"/>
    </source>
</evidence>
<keyword evidence="1" id="KW-0472">Membrane</keyword>
<protein>
    <recommendedName>
        <fullName evidence="4">Dcm methylase</fullName>
    </recommendedName>
</protein>
<feature type="transmembrane region" description="Helical" evidence="1">
    <location>
        <begin position="92"/>
        <end position="112"/>
    </location>
</feature>
<dbReference type="AlphaFoldDB" id="A0A1W1ZDF0"/>
<sequence length="232" mass="26302">MKDIALFLYSKSEIMAKPWADSGIECHLFDMGMPDSRNGNIIKWGGDLRMRRKQLGELCRNNNVLVIACFSPCTDLAVAGARHFEKKALNDSMFWAVAMGLYWHGVFLADFFNIPYFCENPKTMITTLDDRKPDFKFHPCDFGGYLPEGHQHCLFPEIYPGRDAYNKETWIWCGNGFVPPVKIPVSPVSNDYPGWAKLGGKSERTKEIRSVTPEGFAKAVFVANYKSNLKIA</sequence>
<reference evidence="3" key="1">
    <citation type="submission" date="2017-04" db="EMBL/GenBank/DDBJ databases">
        <authorList>
            <person name="Varghese N."/>
            <person name="Submissions S."/>
        </authorList>
    </citation>
    <scope>NUCLEOTIDE SEQUENCE [LARGE SCALE GENOMIC DNA]</scope>
    <source>
        <strain evidence="3">DSM 12126</strain>
    </source>
</reference>
<keyword evidence="1" id="KW-1133">Transmembrane helix</keyword>
<keyword evidence="1" id="KW-0812">Transmembrane</keyword>
<organism evidence="2 3">
    <name type="scientific">Pedobacter africanus</name>
    <dbReference type="NCBI Taxonomy" id="151894"/>
    <lineage>
        <taxon>Bacteria</taxon>
        <taxon>Pseudomonadati</taxon>
        <taxon>Bacteroidota</taxon>
        <taxon>Sphingobacteriia</taxon>
        <taxon>Sphingobacteriales</taxon>
        <taxon>Sphingobacteriaceae</taxon>
        <taxon>Pedobacter</taxon>
    </lineage>
</organism>
<keyword evidence="3" id="KW-1185">Reference proteome</keyword>
<gene>
    <name evidence="2" type="ORF">SAMN04488524_0592</name>
</gene>
<dbReference type="STRING" id="151894.SAMN04488524_0592"/>
<evidence type="ECO:0000313" key="2">
    <source>
        <dbReference type="EMBL" id="SMC46058.1"/>
    </source>
</evidence>
<evidence type="ECO:0000313" key="3">
    <source>
        <dbReference type="Proteomes" id="UP000192756"/>
    </source>
</evidence>
<proteinExistence type="predicted"/>
<name>A0A1W1ZDF0_9SPHI</name>